<feature type="domain" description="Alliinase C-terminal" evidence="1">
    <location>
        <begin position="2"/>
        <end position="53"/>
    </location>
</feature>
<evidence type="ECO:0000259" key="1">
    <source>
        <dbReference type="Pfam" id="PF04864"/>
    </source>
</evidence>
<dbReference type="Pfam" id="PF04864">
    <property type="entry name" value="Alliinase_C"/>
    <property type="match status" value="1"/>
</dbReference>
<dbReference type="InterPro" id="IPR015421">
    <property type="entry name" value="PyrdxlP-dep_Trfase_major"/>
</dbReference>
<feature type="non-terminal residue" evidence="2">
    <location>
        <position position="54"/>
    </location>
</feature>
<gene>
    <name evidence="2" type="ORF">CRG98_048789</name>
</gene>
<evidence type="ECO:0000313" key="3">
    <source>
        <dbReference type="Proteomes" id="UP000233551"/>
    </source>
</evidence>
<dbReference type="Gene3D" id="3.40.640.10">
    <property type="entry name" value="Type I PLP-dependent aspartate aminotransferase-like (Major domain)"/>
    <property type="match status" value="1"/>
</dbReference>
<feature type="non-terminal residue" evidence="2">
    <location>
        <position position="1"/>
    </location>
</feature>
<comment type="caution">
    <text evidence="2">The sequence shown here is derived from an EMBL/GenBank/DDBJ whole genome shotgun (WGS) entry which is preliminary data.</text>
</comment>
<dbReference type="EMBL" id="PGOL01025297">
    <property type="protein sequence ID" value="PKI30820.1"/>
    <property type="molecule type" value="Genomic_DNA"/>
</dbReference>
<organism evidence="2 3">
    <name type="scientific">Punica granatum</name>
    <name type="common">Pomegranate</name>
    <dbReference type="NCBI Taxonomy" id="22663"/>
    <lineage>
        <taxon>Eukaryota</taxon>
        <taxon>Viridiplantae</taxon>
        <taxon>Streptophyta</taxon>
        <taxon>Embryophyta</taxon>
        <taxon>Tracheophyta</taxon>
        <taxon>Spermatophyta</taxon>
        <taxon>Magnoliopsida</taxon>
        <taxon>eudicotyledons</taxon>
        <taxon>Gunneridae</taxon>
        <taxon>Pentapetalae</taxon>
        <taxon>rosids</taxon>
        <taxon>malvids</taxon>
        <taxon>Myrtales</taxon>
        <taxon>Lythraceae</taxon>
        <taxon>Punica</taxon>
    </lineage>
</organism>
<dbReference type="Proteomes" id="UP000233551">
    <property type="component" value="Unassembled WGS sequence"/>
</dbReference>
<name>A0A2I0HH27_PUNGR</name>
<evidence type="ECO:0000313" key="2">
    <source>
        <dbReference type="EMBL" id="PKI30820.1"/>
    </source>
</evidence>
<dbReference type="InterPro" id="IPR006948">
    <property type="entry name" value="Alliinase_C"/>
</dbReference>
<keyword evidence="3" id="KW-1185">Reference proteome</keyword>
<proteinExistence type="predicted"/>
<sequence length="54" mass="6036">CYPELADLLKSGLYKWEGDAYNFDKEGPYIELVTSPNNPDGYIRGPVVNRGDGK</sequence>
<dbReference type="GO" id="GO:0016846">
    <property type="term" value="F:carbon-sulfur lyase activity"/>
    <property type="evidence" value="ECO:0007669"/>
    <property type="project" value="InterPro"/>
</dbReference>
<dbReference type="STRING" id="22663.A0A2I0HH27"/>
<accession>A0A2I0HH27</accession>
<protein>
    <recommendedName>
        <fullName evidence="1">Alliinase C-terminal domain-containing protein</fullName>
    </recommendedName>
</protein>
<reference evidence="2 3" key="1">
    <citation type="submission" date="2017-11" db="EMBL/GenBank/DDBJ databases">
        <title>De-novo sequencing of pomegranate (Punica granatum L.) genome.</title>
        <authorList>
            <person name="Akparov Z."/>
            <person name="Amiraslanov A."/>
            <person name="Hajiyeva S."/>
            <person name="Abbasov M."/>
            <person name="Kaur K."/>
            <person name="Hamwieh A."/>
            <person name="Solovyev V."/>
            <person name="Salamov A."/>
            <person name="Braich B."/>
            <person name="Kosarev P."/>
            <person name="Mahmoud A."/>
            <person name="Hajiyev E."/>
            <person name="Babayeva S."/>
            <person name="Izzatullayeva V."/>
            <person name="Mammadov A."/>
            <person name="Mammadov A."/>
            <person name="Sharifova S."/>
            <person name="Ojaghi J."/>
            <person name="Eynullazada K."/>
            <person name="Bayramov B."/>
            <person name="Abdulazimova A."/>
            <person name="Shahmuradov I."/>
        </authorList>
    </citation>
    <scope>NUCLEOTIDE SEQUENCE [LARGE SCALE GENOMIC DNA]</scope>
    <source>
        <strain evidence="3">cv. AG2017</strain>
        <tissue evidence="2">Leaf</tissue>
    </source>
</reference>
<dbReference type="AlphaFoldDB" id="A0A2I0HH27"/>